<name>A0A4R6QBP2_9BURK</name>
<dbReference type="AlphaFoldDB" id="A0A4R6QBP2"/>
<evidence type="ECO:0000313" key="3">
    <source>
        <dbReference type="Proteomes" id="UP000295361"/>
    </source>
</evidence>
<protein>
    <submittedName>
        <fullName evidence="2">ArsR family transcriptional regulator</fullName>
    </submittedName>
</protein>
<dbReference type="PANTHER" id="PTHR38600:SF1">
    <property type="entry name" value="TRANSCRIPTIONAL REGULATORY PROTEIN"/>
    <property type="match status" value="1"/>
</dbReference>
<gene>
    <name evidence="2" type="ORF">DES47_11828</name>
</gene>
<dbReference type="SMART" id="SM00418">
    <property type="entry name" value="HTH_ARSR"/>
    <property type="match status" value="1"/>
</dbReference>
<accession>A0A4R6QBP2</accession>
<dbReference type="GO" id="GO:0003700">
    <property type="term" value="F:DNA-binding transcription factor activity"/>
    <property type="evidence" value="ECO:0007669"/>
    <property type="project" value="InterPro"/>
</dbReference>
<dbReference type="PANTHER" id="PTHR38600">
    <property type="entry name" value="TRANSCRIPTIONAL REGULATORY PROTEIN"/>
    <property type="match status" value="1"/>
</dbReference>
<dbReference type="InterPro" id="IPR036390">
    <property type="entry name" value="WH_DNA-bd_sf"/>
</dbReference>
<keyword evidence="3" id="KW-1185">Reference proteome</keyword>
<dbReference type="Proteomes" id="UP000295361">
    <property type="component" value="Unassembled WGS sequence"/>
</dbReference>
<sequence>MSAAPDADQLDALFFALASELRRRMLDALKQEPGCNVNHLCELLEADLGRFAVMKHIATLERAGLVIAERVGREKLLWFDPTPIHWIHERWTTEYSAYWAAQLTQLKYSAEGALVTPLPKRKKAGGRHG</sequence>
<comment type="caution">
    <text evidence="2">The sequence shown here is derived from an EMBL/GenBank/DDBJ whole genome shotgun (WGS) entry which is preliminary data.</text>
</comment>
<dbReference type="InParanoid" id="A0A4R6QBP2"/>
<proteinExistence type="predicted"/>
<dbReference type="InterPro" id="IPR011991">
    <property type="entry name" value="ArsR-like_HTH"/>
</dbReference>
<dbReference type="OrthoDB" id="9791888at2"/>
<evidence type="ECO:0000313" key="2">
    <source>
        <dbReference type="EMBL" id="TDP59557.1"/>
    </source>
</evidence>
<dbReference type="InterPro" id="IPR036388">
    <property type="entry name" value="WH-like_DNA-bd_sf"/>
</dbReference>
<reference evidence="2 3" key="1">
    <citation type="submission" date="2019-03" db="EMBL/GenBank/DDBJ databases">
        <title>Genomic Encyclopedia of Type Strains, Phase IV (KMG-IV): sequencing the most valuable type-strain genomes for metagenomic binning, comparative biology and taxonomic classification.</title>
        <authorList>
            <person name="Goeker M."/>
        </authorList>
    </citation>
    <scope>NUCLEOTIDE SEQUENCE [LARGE SCALE GENOMIC DNA]</scope>
    <source>
        <strain evidence="2 3">DSM 16998</strain>
    </source>
</reference>
<dbReference type="EMBL" id="SNXS01000018">
    <property type="protein sequence ID" value="TDP59557.1"/>
    <property type="molecule type" value="Genomic_DNA"/>
</dbReference>
<dbReference type="Pfam" id="PF12840">
    <property type="entry name" value="HTH_20"/>
    <property type="match status" value="1"/>
</dbReference>
<dbReference type="RefSeq" id="WP_133704083.1">
    <property type="nucleotide sequence ID" value="NZ_SNXS01000018.1"/>
</dbReference>
<feature type="domain" description="HTH arsR-type" evidence="1">
    <location>
        <begin position="12"/>
        <end position="89"/>
    </location>
</feature>
<organism evidence="2 3">
    <name type="scientific">Roseateles toxinivorans</name>
    <dbReference type="NCBI Taxonomy" id="270368"/>
    <lineage>
        <taxon>Bacteria</taxon>
        <taxon>Pseudomonadati</taxon>
        <taxon>Pseudomonadota</taxon>
        <taxon>Betaproteobacteria</taxon>
        <taxon>Burkholderiales</taxon>
        <taxon>Sphaerotilaceae</taxon>
        <taxon>Roseateles</taxon>
    </lineage>
</organism>
<dbReference type="Gene3D" id="1.10.10.10">
    <property type="entry name" value="Winged helix-like DNA-binding domain superfamily/Winged helix DNA-binding domain"/>
    <property type="match status" value="1"/>
</dbReference>
<dbReference type="CDD" id="cd00090">
    <property type="entry name" value="HTH_ARSR"/>
    <property type="match status" value="1"/>
</dbReference>
<evidence type="ECO:0000259" key="1">
    <source>
        <dbReference type="SMART" id="SM00418"/>
    </source>
</evidence>
<dbReference type="SUPFAM" id="SSF46785">
    <property type="entry name" value="Winged helix' DNA-binding domain"/>
    <property type="match status" value="1"/>
</dbReference>
<dbReference type="InterPro" id="IPR001845">
    <property type="entry name" value="HTH_ArsR_DNA-bd_dom"/>
</dbReference>